<dbReference type="GO" id="GO:0015385">
    <property type="term" value="F:sodium:proton antiporter activity"/>
    <property type="evidence" value="ECO:0007669"/>
    <property type="project" value="TreeGrafter"/>
</dbReference>
<evidence type="ECO:0000256" key="2">
    <source>
        <dbReference type="SAM" id="Phobius"/>
    </source>
</evidence>
<dbReference type="NCBIfam" id="TIGR01300">
    <property type="entry name" value="CPA3_mnhG_phaG"/>
    <property type="match status" value="1"/>
</dbReference>
<accession>A0A2N9JDJ2</accession>
<reference evidence="3 4" key="1">
    <citation type="submission" date="2018-02" db="EMBL/GenBank/DDBJ databases">
        <authorList>
            <person name="Cohen D.B."/>
            <person name="Kent A.D."/>
        </authorList>
    </citation>
    <scope>NUCLEOTIDE SEQUENCE [LARGE SCALE GENOMIC DNA]</scope>
    <source>
        <strain evidence="3">1</strain>
    </source>
</reference>
<name>A0A2N9JDJ2_9ACTN</name>
<organism evidence="3 4">
    <name type="scientific">Micropruina glycogenica</name>
    <dbReference type="NCBI Taxonomy" id="75385"/>
    <lineage>
        <taxon>Bacteria</taxon>
        <taxon>Bacillati</taxon>
        <taxon>Actinomycetota</taxon>
        <taxon>Actinomycetes</taxon>
        <taxon>Propionibacteriales</taxon>
        <taxon>Nocardioidaceae</taxon>
        <taxon>Micropruina</taxon>
    </lineage>
</organism>
<gene>
    <name evidence="3" type="primary">mrpG</name>
    <name evidence="3" type="ORF">MPLG2_0594</name>
</gene>
<protein>
    <submittedName>
        <fullName evidence="3">Na(+)/H(+) antiporter subunit G</fullName>
    </submittedName>
</protein>
<keyword evidence="2" id="KW-1133">Transmembrane helix</keyword>
<dbReference type="EMBL" id="LT985188">
    <property type="protein sequence ID" value="SPD85630.1"/>
    <property type="molecule type" value="Genomic_DNA"/>
</dbReference>
<proteinExistence type="inferred from homology"/>
<evidence type="ECO:0000313" key="3">
    <source>
        <dbReference type="EMBL" id="SPD85630.1"/>
    </source>
</evidence>
<sequence length="136" mass="14957">MSEQWFHLIGAVLLAAGGFFCLGGALGLVRFPDVLARMHAATKPQVFGLLLVLVGIGFSQHDPKVWLTLGLVMVLQVLTAPVAGHLIGRVAYRSGEWNPDHLVVDELGEDLSDAGFIRNEEFRPERGEDRPHRSFD</sequence>
<dbReference type="PANTHER" id="PTHR34703">
    <property type="entry name" value="ANTIPORTER SUBUNIT MNHG2-RELATED"/>
    <property type="match status" value="1"/>
</dbReference>
<evidence type="ECO:0000313" key="4">
    <source>
        <dbReference type="Proteomes" id="UP000238164"/>
    </source>
</evidence>
<comment type="similarity">
    <text evidence="1">Belongs to the CPA3 antiporters (TC 2.A.63) subunit G family.</text>
</comment>
<evidence type="ECO:0000256" key="1">
    <source>
        <dbReference type="ARBA" id="ARBA00008404"/>
    </source>
</evidence>
<keyword evidence="4" id="KW-1185">Reference proteome</keyword>
<feature type="transmembrane region" description="Helical" evidence="2">
    <location>
        <begin position="6"/>
        <end position="29"/>
    </location>
</feature>
<dbReference type="KEGG" id="mgg:MPLG2_0594"/>
<dbReference type="Pfam" id="PF03334">
    <property type="entry name" value="PhaG_MnhG_YufB"/>
    <property type="match status" value="1"/>
</dbReference>
<dbReference type="PANTHER" id="PTHR34703:SF1">
    <property type="entry name" value="ANTIPORTER SUBUNIT MNHG2-RELATED"/>
    <property type="match status" value="1"/>
</dbReference>
<dbReference type="OrthoDB" id="3214257at2"/>
<keyword evidence="2" id="KW-0812">Transmembrane</keyword>
<dbReference type="NCBIfam" id="NF009314">
    <property type="entry name" value="PRK12674.1-2"/>
    <property type="match status" value="1"/>
</dbReference>
<keyword evidence="2" id="KW-0472">Membrane</keyword>
<feature type="transmembrane region" description="Helical" evidence="2">
    <location>
        <begin position="65"/>
        <end position="87"/>
    </location>
</feature>
<dbReference type="AlphaFoldDB" id="A0A2N9JDJ2"/>
<dbReference type="Proteomes" id="UP000238164">
    <property type="component" value="Chromosome 1"/>
</dbReference>
<dbReference type="RefSeq" id="WP_105184818.1">
    <property type="nucleotide sequence ID" value="NZ_BAAAGO010000042.1"/>
</dbReference>
<dbReference type="InterPro" id="IPR005133">
    <property type="entry name" value="PhaG_MnhG_YufB"/>
</dbReference>